<evidence type="ECO:0000313" key="2">
    <source>
        <dbReference type="Proteomes" id="UP001485043"/>
    </source>
</evidence>
<sequence>MSLGFQLPSKMQSQALTACIKRVGVANIRITPDCKSVSAIDVTRALCLSGKTLAGANANALTLLNRLVGWTPDGKIKFRGRGQQHTPIVSLERLPQLIRKLICKMRRSMKWKRQMLAEFGCCTEELDMEATVYVEAEVMPHLIKAFAACDPMPQFAIGPYRIDLYLAGPKIAVECDENGHSGYDKMAEATREAFVKETLGCSFARFNPHAPGFEVMDAVAAVVKAMVAK</sequence>
<dbReference type="AlphaFoldDB" id="A0AAW1SX88"/>
<evidence type="ECO:0008006" key="3">
    <source>
        <dbReference type="Google" id="ProtNLM"/>
    </source>
</evidence>
<protein>
    <recommendedName>
        <fullName evidence="3">DUF559 domain-containing protein</fullName>
    </recommendedName>
</protein>
<proteinExistence type="predicted"/>
<comment type="caution">
    <text evidence="1">The sequence shown here is derived from an EMBL/GenBank/DDBJ whole genome shotgun (WGS) entry which is preliminary data.</text>
</comment>
<name>A0AAW1SX88_9CHLO</name>
<organism evidence="1 2">
    <name type="scientific">Apatococcus fuscideae</name>
    <dbReference type="NCBI Taxonomy" id="2026836"/>
    <lineage>
        <taxon>Eukaryota</taxon>
        <taxon>Viridiplantae</taxon>
        <taxon>Chlorophyta</taxon>
        <taxon>core chlorophytes</taxon>
        <taxon>Trebouxiophyceae</taxon>
        <taxon>Chlorellales</taxon>
        <taxon>Chlorellaceae</taxon>
        <taxon>Apatococcus</taxon>
    </lineage>
</organism>
<dbReference type="EMBL" id="JALJOV010000822">
    <property type="protein sequence ID" value="KAK9861050.1"/>
    <property type="molecule type" value="Genomic_DNA"/>
</dbReference>
<dbReference type="Proteomes" id="UP001485043">
    <property type="component" value="Unassembled WGS sequence"/>
</dbReference>
<evidence type="ECO:0000313" key="1">
    <source>
        <dbReference type="EMBL" id="KAK9861050.1"/>
    </source>
</evidence>
<accession>A0AAW1SX88</accession>
<gene>
    <name evidence="1" type="ORF">WJX84_004045</name>
</gene>
<reference evidence="1 2" key="1">
    <citation type="journal article" date="2024" name="Nat. Commun.">
        <title>Phylogenomics reveals the evolutionary origins of lichenization in chlorophyte algae.</title>
        <authorList>
            <person name="Puginier C."/>
            <person name="Libourel C."/>
            <person name="Otte J."/>
            <person name="Skaloud P."/>
            <person name="Haon M."/>
            <person name="Grisel S."/>
            <person name="Petersen M."/>
            <person name="Berrin J.G."/>
            <person name="Delaux P.M."/>
            <person name="Dal Grande F."/>
            <person name="Keller J."/>
        </authorList>
    </citation>
    <scope>NUCLEOTIDE SEQUENCE [LARGE SCALE GENOMIC DNA]</scope>
    <source>
        <strain evidence="1 2">SAG 2523</strain>
    </source>
</reference>
<keyword evidence="2" id="KW-1185">Reference proteome</keyword>